<name>A0A1G5DZX6_9BACL</name>
<proteinExistence type="predicted"/>
<sequence length="340" mass="38445">MKITELSIVFILIFFPLFYILSFHTQDAQEANELAYRYKTALQTAVMDAGAVMHQNEKQHTEAGYDSAKFVKADKELALTTFTQTMALNMRIQDDKEAIQHMFDYIPAIVVLDYDGYYIFAKETEMTGEMEKSHRHVWSPKKPYTYSDSDGNSINFTLDGYVYAYDAGAGKWIEGFQQELASNSTIPLLQDSTTFEQVRRSRIVTRIQEELVDVINRHNEFSRRNGVSYLFTMPLVSQEDWYNSINDTGIMAFIQGIAVGGQKINNYAIGGGRLVKKTAVVGGIDPATGIKYHYPATCNPGFRAEEVFTTARQAAARGYFEYDCSAQVSLLSEKTEPVLE</sequence>
<accession>A0A1G5DZX6</accession>
<protein>
    <recommendedName>
        <fullName evidence="3">F0F1-type ATP synthase</fullName>
    </recommendedName>
</protein>
<evidence type="ECO:0008006" key="3">
    <source>
        <dbReference type="Google" id="ProtNLM"/>
    </source>
</evidence>
<gene>
    <name evidence="1" type="ORF">SAMN05720606_10398</name>
</gene>
<evidence type="ECO:0000313" key="2">
    <source>
        <dbReference type="Proteomes" id="UP000198538"/>
    </source>
</evidence>
<dbReference type="RefSeq" id="WP_090916722.1">
    <property type="nucleotide sequence ID" value="NZ_FMVM01000003.1"/>
</dbReference>
<dbReference type="STRING" id="582692.SAMN05720606_10398"/>
<evidence type="ECO:0000313" key="1">
    <source>
        <dbReference type="EMBL" id="SCY20286.1"/>
    </source>
</evidence>
<organism evidence="1 2">
    <name type="scientific">Paenibacillus polysaccharolyticus</name>
    <dbReference type="NCBI Taxonomy" id="582692"/>
    <lineage>
        <taxon>Bacteria</taxon>
        <taxon>Bacillati</taxon>
        <taxon>Bacillota</taxon>
        <taxon>Bacilli</taxon>
        <taxon>Bacillales</taxon>
        <taxon>Paenibacillaceae</taxon>
        <taxon>Paenibacillus</taxon>
    </lineage>
</organism>
<reference evidence="2" key="1">
    <citation type="submission" date="2016-10" db="EMBL/GenBank/DDBJ databases">
        <authorList>
            <person name="Varghese N."/>
            <person name="Submissions S."/>
        </authorList>
    </citation>
    <scope>NUCLEOTIDE SEQUENCE [LARGE SCALE GENOMIC DNA]</scope>
    <source>
        <strain evidence="2">BL9</strain>
    </source>
</reference>
<dbReference type="EMBL" id="FMVM01000003">
    <property type="protein sequence ID" value="SCY20286.1"/>
    <property type="molecule type" value="Genomic_DNA"/>
</dbReference>
<dbReference type="AlphaFoldDB" id="A0A1G5DZX6"/>
<keyword evidence="2" id="KW-1185">Reference proteome</keyword>
<dbReference type="Proteomes" id="UP000198538">
    <property type="component" value="Unassembled WGS sequence"/>
</dbReference>